<proteinExistence type="predicted"/>
<comment type="caution">
    <text evidence="3">The sequence shown here is derived from an EMBL/GenBank/DDBJ whole genome shotgun (WGS) entry which is preliminary data.</text>
</comment>
<feature type="region of interest" description="Disordered" evidence="1">
    <location>
        <begin position="31"/>
        <end position="57"/>
    </location>
</feature>
<feature type="signal peptide" evidence="2">
    <location>
        <begin position="1"/>
        <end position="19"/>
    </location>
</feature>
<name>A0A101KMV2_RHILI</name>
<evidence type="ECO:0000256" key="1">
    <source>
        <dbReference type="SAM" id="MobiDB-lite"/>
    </source>
</evidence>
<feature type="compositionally biased region" description="Polar residues" evidence="1">
    <location>
        <begin position="31"/>
        <end position="43"/>
    </location>
</feature>
<keyword evidence="2" id="KW-0732">Signal</keyword>
<feature type="region of interest" description="Disordered" evidence="1">
    <location>
        <begin position="77"/>
        <end position="126"/>
    </location>
</feature>
<gene>
    <name evidence="3" type="ORF">AU467_33000</name>
</gene>
<evidence type="ECO:0000256" key="2">
    <source>
        <dbReference type="SAM" id="SignalP"/>
    </source>
</evidence>
<sequence>MYRRTVFCFSAMLAVSGCAADYLNNYDTTTLASGDSNRQNPLLQTVDPYNPASNNIKIEGDGQRMVAVVQRYRGGPQQAASAQRGGADLDCAGGPGNNPVVHQQVVTGGDPNRLDGDHDGIGCEGR</sequence>
<accession>A0A101KMV2</accession>
<dbReference type="EMBL" id="LPWA01000158">
    <property type="protein sequence ID" value="KUM23642.1"/>
    <property type="molecule type" value="Genomic_DNA"/>
</dbReference>
<evidence type="ECO:0000313" key="4">
    <source>
        <dbReference type="Proteomes" id="UP000053176"/>
    </source>
</evidence>
<dbReference type="OrthoDB" id="7679506at2"/>
<dbReference type="PROSITE" id="PS51257">
    <property type="entry name" value="PROKAR_LIPOPROTEIN"/>
    <property type="match status" value="1"/>
</dbReference>
<evidence type="ECO:0000313" key="3">
    <source>
        <dbReference type="EMBL" id="KUM23642.1"/>
    </source>
</evidence>
<dbReference type="AlphaFoldDB" id="A0A101KMV2"/>
<dbReference type="Proteomes" id="UP000053176">
    <property type="component" value="Unassembled WGS sequence"/>
</dbReference>
<organism evidence="3 4">
    <name type="scientific">Rhizobium loti</name>
    <name type="common">Mesorhizobium loti</name>
    <dbReference type="NCBI Taxonomy" id="381"/>
    <lineage>
        <taxon>Bacteria</taxon>
        <taxon>Pseudomonadati</taxon>
        <taxon>Pseudomonadota</taxon>
        <taxon>Alphaproteobacteria</taxon>
        <taxon>Hyphomicrobiales</taxon>
        <taxon>Phyllobacteriaceae</taxon>
        <taxon>Mesorhizobium</taxon>
    </lineage>
</organism>
<reference evidence="3 4" key="1">
    <citation type="submission" date="2015-12" db="EMBL/GenBank/DDBJ databases">
        <title>Draft genome sequence of Mesorhizobium sp. UFLA 01-765, a multitolerant efficient symbiont and plant-growth promoting strain isolated from Zn-mining soil using Leucaena leucocephala as a trap plant.</title>
        <authorList>
            <person name="Rangel W.M."/>
            <person name="Thijs S."/>
            <person name="Longatti S.M."/>
            <person name="Moreira F.M."/>
            <person name="Weyens N."/>
            <person name="Vangronsveld J."/>
            <person name="Van Hamme J.D."/>
            <person name="Bottos E.M."/>
            <person name="Rineau F."/>
        </authorList>
    </citation>
    <scope>NUCLEOTIDE SEQUENCE [LARGE SCALE GENOMIC DNA]</scope>
    <source>
        <strain evidence="3 4">UFLA 01-765</strain>
    </source>
</reference>
<feature type="compositionally biased region" description="Basic and acidic residues" evidence="1">
    <location>
        <begin position="112"/>
        <end position="126"/>
    </location>
</feature>
<protein>
    <submittedName>
        <fullName evidence="3">Calcium-binding protein</fullName>
    </submittedName>
</protein>
<feature type="chain" id="PRO_5007099066" evidence="2">
    <location>
        <begin position="20"/>
        <end position="126"/>
    </location>
</feature>